<proteinExistence type="predicted"/>
<dbReference type="Proteomes" id="UP000318313">
    <property type="component" value="Chromosome"/>
</dbReference>
<evidence type="ECO:0000313" key="1">
    <source>
        <dbReference type="EMBL" id="QDV48204.1"/>
    </source>
</evidence>
<keyword evidence="2" id="KW-1185">Reference proteome</keyword>
<name>A0A518I517_9PLAN</name>
<dbReference type="KEGG" id="gfm:Enr17x_02150"/>
<reference evidence="1 2" key="1">
    <citation type="submission" date="2019-03" db="EMBL/GenBank/DDBJ databases">
        <title>Deep-cultivation of Planctomycetes and their phenomic and genomic characterization uncovers novel biology.</title>
        <authorList>
            <person name="Wiegand S."/>
            <person name="Jogler M."/>
            <person name="Boedeker C."/>
            <person name="Pinto D."/>
            <person name="Vollmers J."/>
            <person name="Rivas-Marin E."/>
            <person name="Kohn T."/>
            <person name="Peeters S.H."/>
            <person name="Heuer A."/>
            <person name="Rast P."/>
            <person name="Oberbeckmann S."/>
            <person name="Bunk B."/>
            <person name="Jeske O."/>
            <person name="Meyerdierks A."/>
            <person name="Storesund J.E."/>
            <person name="Kallscheuer N."/>
            <person name="Luecker S."/>
            <person name="Lage O.M."/>
            <person name="Pohl T."/>
            <person name="Merkel B.J."/>
            <person name="Hornburger P."/>
            <person name="Mueller R.-W."/>
            <person name="Bruemmer F."/>
            <person name="Labrenz M."/>
            <person name="Spormann A.M."/>
            <person name="Op den Camp H."/>
            <person name="Overmann J."/>
            <person name="Amann R."/>
            <person name="Jetten M.S.M."/>
            <person name="Mascher T."/>
            <person name="Medema M.H."/>
            <person name="Devos D.P."/>
            <person name="Kaster A.-K."/>
            <person name="Ovreas L."/>
            <person name="Rohde M."/>
            <person name="Galperin M.Y."/>
            <person name="Jogler C."/>
        </authorList>
    </citation>
    <scope>NUCLEOTIDE SEQUENCE [LARGE SCALE GENOMIC DNA]</scope>
    <source>
        <strain evidence="1 2">Enr17</strain>
    </source>
</reference>
<sequence>MPISVTNGRGGLLYDLGEGKGQAELTHAIEQFKAAGFILGKNKIRRQYIVINRLPDRKLPDGTPEWSLGKNGELFFEGELFTEANGKIIFVRVVGEL</sequence>
<evidence type="ECO:0000313" key="2">
    <source>
        <dbReference type="Proteomes" id="UP000318313"/>
    </source>
</evidence>
<protein>
    <submittedName>
        <fullName evidence="1">Uncharacterized protein</fullName>
    </submittedName>
</protein>
<accession>A0A518I517</accession>
<organism evidence="1 2">
    <name type="scientific">Gimesia fumaroli</name>
    <dbReference type="NCBI Taxonomy" id="2527976"/>
    <lineage>
        <taxon>Bacteria</taxon>
        <taxon>Pseudomonadati</taxon>
        <taxon>Planctomycetota</taxon>
        <taxon>Planctomycetia</taxon>
        <taxon>Planctomycetales</taxon>
        <taxon>Planctomycetaceae</taxon>
        <taxon>Gimesia</taxon>
    </lineage>
</organism>
<dbReference type="EMBL" id="CP037452">
    <property type="protein sequence ID" value="QDV48204.1"/>
    <property type="molecule type" value="Genomic_DNA"/>
</dbReference>
<dbReference type="AlphaFoldDB" id="A0A518I517"/>
<gene>
    <name evidence="1" type="ORF">Enr17x_02150</name>
</gene>